<dbReference type="AlphaFoldDB" id="A0A4X1VR40"/>
<dbReference type="SUPFAM" id="SSF46966">
    <property type="entry name" value="Spectrin repeat"/>
    <property type="match status" value="2"/>
</dbReference>
<proteinExistence type="predicted"/>
<evidence type="ECO:0000256" key="5">
    <source>
        <dbReference type="SAM" id="Coils"/>
    </source>
</evidence>
<name>A0A4X1VR40_PIG</name>
<evidence type="ECO:0000256" key="3">
    <source>
        <dbReference type="ARBA" id="ARBA00022737"/>
    </source>
</evidence>
<evidence type="ECO:0000256" key="2">
    <source>
        <dbReference type="ARBA" id="ARBA00022553"/>
    </source>
</evidence>
<dbReference type="Ensembl" id="ENSSSCT00070052633.1">
    <property type="protein sequence ID" value="ENSSSCP00070044561.1"/>
    <property type="gene ID" value="ENSSSCG00070026268.1"/>
</dbReference>
<comment type="subcellular location">
    <subcellularLocation>
        <location evidence="1">Endomembrane system</location>
    </subcellularLocation>
</comment>
<keyword evidence="2" id="KW-0597">Phosphoprotein</keyword>
<evidence type="ECO:0000313" key="7">
    <source>
        <dbReference type="Proteomes" id="UP000314985"/>
    </source>
</evidence>
<dbReference type="Gene3D" id="1.20.58.60">
    <property type="match status" value="1"/>
</dbReference>
<evidence type="ECO:0000256" key="1">
    <source>
        <dbReference type="ARBA" id="ARBA00004308"/>
    </source>
</evidence>
<keyword evidence="4" id="KW-0472">Membrane</keyword>
<evidence type="ECO:0008006" key="8">
    <source>
        <dbReference type="Google" id="ProtNLM"/>
    </source>
</evidence>
<evidence type="ECO:0000256" key="4">
    <source>
        <dbReference type="ARBA" id="ARBA00023136"/>
    </source>
</evidence>
<reference evidence="6 7" key="1">
    <citation type="submission" date="2017-08" db="EMBL/GenBank/DDBJ databases">
        <title>USMARCv1.0.</title>
        <authorList>
            <person name="Hannum G.I."/>
            <person name="Koren S."/>
            <person name="Schroeder S.G."/>
            <person name="Chin S.C."/>
            <person name="Nonneman D.J."/>
            <person name="Becker S.A."/>
            <person name="Rosen B.D."/>
            <person name="Bickhart D.M."/>
            <person name="Putnam N.H."/>
            <person name="Green R.E."/>
            <person name="Tuggle C.K."/>
            <person name="Liu H."/>
            <person name="Rohrer G.A."/>
            <person name="Warr A."/>
            <person name="Hall R."/>
            <person name="Kim K."/>
            <person name="Hume D.A."/>
            <person name="Talbot R."/>
            <person name="Chow W."/>
            <person name="Howe K."/>
            <person name="Schwartz A.S."/>
            <person name="Watson M."/>
            <person name="Archibald A.L."/>
            <person name="Phillippy A.M."/>
            <person name="Smith T.P.L."/>
        </authorList>
    </citation>
    <scope>NUCLEOTIDE SEQUENCE [LARGE SCALE GENOMIC DNA]</scope>
</reference>
<sequence>MFAFSLQCFQSLQEKVKQDGKVVKQEVKEREVVETQINSVKSWVQETKEYLGNPTIEIDAQLEELKVLLTETAHHRQNMEKMAEEQKNKYLGLYTILPSEVSLQLAEVALDLGTIHDQIQDKVKEVEQSKAMSQEFSRQIQKIAKDLTTILTKLRAKTDDLVQAKTDQKLLGEELDGCNLKLMELDEAIQKFSEQNGQLGKPLAKKIGKLTELHQQTVRQAENRISKLSQAAFHLEEYNEMLGLILKWIERAKVLVHGKIVWNSASQLREQYISHQTMLEESEEIHNDLEAMAEKLQALDSVYLTEKMSQQVVDLGRETEELRQMIKIRLQNLHDAAKDMKKFETELRNLQVALEQAQTTLTSPEVGRLSLKEQLSHRQHLLSEMESLKPKVQAVQICQSALRIPEDAVTSLPLCHAALRLQEEASRLQHTAIQQCNIMQAPTELFSIHQ</sequence>
<dbReference type="Proteomes" id="UP000314985">
    <property type="component" value="Chromosome 1"/>
</dbReference>
<accession>A0A4X1VR40</accession>
<keyword evidence="5" id="KW-0175">Coiled coil</keyword>
<dbReference type="PANTHER" id="PTHR14514">
    <property type="entry name" value="PKA ANCHORING PROTEIN"/>
    <property type="match status" value="1"/>
</dbReference>
<keyword evidence="3" id="KW-0677">Repeat</keyword>
<organism evidence="6 7">
    <name type="scientific">Sus scrofa</name>
    <name type="common">Pig</name>
    <dbReference type="NCBI Taxonomy" id="9823"/>
    <lineage>
        <taxon>Eukaryota</taxon>
        <taxon>Metazoa</taxon>
        <taxon>Chordata</taxon>
        <taxon>Craniata</taxon>
        <taxon>Vertebrata</taxon>
        <taxon>Euteleostomi</taxon>
        <taxon>Mammalia</taxon>
        <taxon>Eutheria</taxon>
        <taxon>Laurasiatheria</taxon>
        <taxon>Artiodactyla</taxon>
        <taxon>Suina</taxon>
        <taxon>Suidae</taxon>
        <taxon>Sus</taxon>
    </lineage>
</organism>
<dbReference type="PANTHER" id="PTHR14514:SF3">
    <property type="entry name" value="NESPRIN-1"/>
    <property type="match status" value="1"/>
</dbReference>
<evidence type="ECO:0000313" key="6">
    <source>
        <dbReference type="Ensembl" id="ENSSSCP00070044561.1"/>
    </source>
</evidence>
<feature type="coiled-coil region" evidence="5">
    <location>
        <begin position="333"/>
        <end position="360"/>
    </location>
</feature>
<reference evidence="6" key="2">
    <citation type="submission" date="2025-08" db="UniProtKB">
        <authorList>
            <consortium name="Ensembl"/>
        </authorList>
    </citation>
    <scope>IDENTIFICATION</scope>
</reference>
<protein>
    <recommendedName>
        <fullName evidence="8">Nesprin-1</fullName>
    </recommendedName>
</protein>